<feature type="compositionally biased region" description="Polar residues" evidence="1">
    <location>
        <begin position="176"/>
        <end position="198"/>
    </location>
</feature>
<protein>
    <submittedName>
        <fullName evidence="2">Uncharacterized protein</fullName>
    </submittedName>
</protein>
<dbReference type="Proteomes" id="UP001172101">
    <property type="component" value="Unassembled WGS sequence"/>
</dbReference>
<feature type="compositionally biased region" description="Polar residues" evidence="1">
    <location>
        <begin position="1"/>
        <end position="10"/>
    </location>
</feature>
<evidence type="ECO:0000313" key="3">
    <source>
        <dbReference type="Proteomes" id="UP001172101"/>
    </source>
</evidence>
<feature type="non-terminal residue" evidence="2">
    <location>
        <position position="1"/>
    </location>
</feature>
<feature type="region of interest" description="Disordered" evidence="1">
    <location>
        <begin position="1"/>
        <end position="63"/>
    </location>
</feature>
<dbReference type="GeneID" id="85321163"/>
<feature type="region of interest" description="Disordered" evidence="1">
    <location>
        <begin position="173"/>
        <end position="198"/>
    </location>
</feature>
<comment type="caution">
    <text evidence="2">The sequence shown here is derived from an EMBL/GenBank/DDBJ whole genome shotgun (WGS) entry which is preliminary data.</text>
</comment>
<evidence type="ECO:0000313" key="2">
    <source>
        <dbReference type="EMBL" id="KAK0717242.1"/>
    </source>
</evidence>
<gene>
    <name evidence="2" type="ORF">B0T26DRAFT_647419</name>
</gene>
<dbReference type="RefSeq" id="XP_060296035.1">
    <property type="nucleotide sequence ID" value="XM_060437893.1"/>
</dbReference>
<name>A0AA40AJY9_9PEZI</name>
<sequence length="300" mass="32919">SSNDPFQANRSDPDNGLSRSKPIDIEMPAFRRASGGVETPIEPLSARGDIPGAYFPRHEDPESRIRKLHPFEQESFASPVPDPQKDLVMDSTGAFQQLEPSEFNFNDEPMTGVESFPFSAPVATGTMDDTSTPLSSYLPTGTHENSGLPLGKYYPNNWERRQRARQMRHQMMRPGGTSQAEPQIQRPRQITHTRSGSEVQRRLIQYKLDMVTQTSILASTSTNQGSSFFDLHKPVSPRLAPLGSPGPVTPMSLEASGGDYITLGQPIAQGLDFGVSKGKEKVKHNREGLLASNAKSAISI</sequence>
<keyword evidence="3" id="KW-1185">Reference proteome</keyword>
<proteinExistence type="predicted"/>
<dbReference type="AlphaFoldDB" id="A0AA40AJY9"/>
<accession>A0AA40AJY9</accession>
<dbReference type="EMBL" id="JAUIRO010000004">
    <property type="protein sequence ID" value="KAK0717242.1"/>
    <property type="molecule type" value="Genomic_DNA"/>
</dbReference>
<evidence type="ECO:0000256" key="1">
    <source>
        <dbReference type="SAM" id="MobiDB-lite"/>
    </source>
</evidence>
<organism evidence="2 3">
    <name type="scientific">Lasiosphaeria miniovina</name>
    <dbReference type="NCBI Taxonomy" id="1954250"/>
    <lineage>
        <taxon>Eukaryota</taxon>
        <taxon>Fungi</taxon>
        <taxon>Dikarya</taxon>
        <taxon>Ascomycota</taxon>
        <taxon>Pezizomycotina</taxon>
        <taxon>Sordariomycetes</taxon>
        <taxon>Sordariomycetidae</taxon>
        <taxon>Sordariales</taxon>
        <taxon>Lasiosphaeriaceae</taxon>
        <taxon>Lasiosphaeria</taxon>
    </lineage>
</organism>
<reference evidence="2" key="1">
    <citation type="submission" date="2023-06" db="EMBL/GenBank/DDBJ databases">
        <title>Genome-scale phylogeny and comparative genomics of the fungal order Sordariales.</title>
        <authorList>
            <consortium name="Lawrence Berkeley National Laboratory"/>
            <person name="Hensen N."/>
            <person name="Bonometti L."/>
            <person name="Westerberg I."/>
            <person name="Brannstrom I.O."/>
            <person name="Guillou S."/>
            <person name="Cros-Aarteil S."/>
            <person name="Calhoun S."/>
            <person name="Haridas S."/>
            <person name="Kuo A."/>
            <person name="Mondo S."/>
            <person name="Pangilinan J."/>
            <person name="Riley R."/>
            <person name="LaButti K."/>
            <person name="Andreopoulos B."/>
            <person name="Lipzen A."/>
            <person name="Chen C."/>
            <person name="Yanf M."/>
            <person name="Daum C."/>
            <person name="Ng V."/>
            <person name="Clum A."/>
            <person name="Steindorff A."/>
            <person name="Ohm R."/>
            <person name="Martin F."/>
            <person name="Silar P."/>
            <person name="Natvig D."/>
            <person name="Lalanne C."/>
            <person name="Gautier V."/>
            <person name="Ament-velasquez S.L."/>
            <person name="Kruys A."/>
            <person name="Hutchinson M.I."/>
            <person name="Powell A.J."/>
            <person name="Barry K."/>
            <person name="Miller A.N."/>
            <person name="Grigoriev I.V."/>
            <person name="Debuchy R."/>
            <person name="Gladieux P."/>
            <person name="Thoren M.H."/>
            <person name="Johannesson H."/>
        </authorList>
    </citation>
    <scope>NUCLEOTIDE SEQUENCE</scope>
    <source>
        <strain evidence="2">SMH2392-1A</strain>
    </source>
</reference>